<dbReference type="NCBIfam" id="TIGR00055">
    <property type="entry name" value="uppS"/>
    <property type="match status" value="1"/>
</dbReference>
<reference evidence="5" key="2">
    <citation type="submission" date="2025-08" db="UniProtKB">
        <authorList>
            <consortium name="RefSeq"/>
        </authorList>
    </citation>
    <scope>IDENTIFICATION</scope>
    <source>
        <tissue evidence="5">Whole plant</tissue>
    </source>
</reference>
<dbReference type="GO" id="GO:0045547">
    <property type="term" value="F:ditrans,polycis-polyprenyl diphosphate synthase [(2E,6E)-farnesyl diphosphate specific] activity"/>
    <property type="evidence" value="ECO:0007669"/>
    <property type="project" value="TreeGrafter"/>
</dbReference>
<evidence type="ECO:0000256" key="3">
    <source>
        <dbReference type="RuleBase" id="RU363018"/>
    </source>
</evidence>
<dbReference type="PANTHER" id="PTHR10291:SF43">
    <property type="entry name" value="DEHYDRODOLICHYL DIPHOSPHATE SYNTHASE COMPLEX SUBUNIT DHDDS"/>
    <property type="match status" value="1"/>
</dbReference>
<name>A0A6P5MAQ9_ARADU</name>
<comment type="similarity">
    <text evidence="1 3">Belongs to the UPP synthase family.</text>
</comment>
<feature type="transmembrane region" description="Helical" evidence="3">
    <location>
        <begin position="205"/>
        <end position="231"/>
    </location>
</feature>
<gene>
    <name evidence="5" type="primary">LOC107458552</name>
</gene>
<keyword evidence="3" id="KW-1133">Transmembrane helix</keyword>
<dbReference type="AlphaFoldDB" id="A0A6P5MAQ9"/>
<keyword evidence="3" id="KW-0812">Transmembrane</keyword>
<dbReference type="InterPro" id="IPR001441">
    <property type="entry name" value="UPP_synth-like"/>
</dbReference>
<organism evidence="4 5">
    <name type="scientific">Arachis duranensis</name>
    <name type="common">Wild peanut</name>
    <dbReference type="NCBI Taxonomy" id="130453"/>
    <lineage>
        <taxon>Eukaryota</taxon>
        <taxon>Viridiplantae</taxon>
        <taxon>Streptophyta</taxon>
        <taxon>Embryophyta</taxon>
        <taxon>Tracheophyta</taxon>
        <taxon>Spermatophyta</taxon>
        <taxon>Magnoliopsida</taxon>
        <taxon>eudicotyledons</taxon>
        <taxon>Gunneridae</taxon>
        <taxon>Pentapetalae</taxon>
        <taxon>rosids</taxon>
        <taxon>fabids</taxon>
        <taxon>Fabales</taxon>
        <taxon>Fabaceae</taxon>
        <taxon>Papilionoideae</taxon>
        <taxon>50 kb inversion clade</taxon>
        <taxon>dalbergioids sensu lato</taxon>
        <taxon>Dalbergieae</taxon>
        <taxon>Pterocarpus clade</taxon>
        <taxon>Arachis</taxon>
    </lineage>
</organism>
<dbReference type="GO" id="GO:0005783">
    <property type="term" value="C:endoplasmic reticulum"/>
    <property type="evidence" value="ECO:0007669"/>
    <property type="project" value="TreeGrafter"/>
</dbReference>
<dbReference type="CDD" id="cd00475">
    <property type="entry name" value="Cis_IPPS"/>
    <property type="match status" value="1"/>
</dbReference>
<dbReference type="GeneID" id="107458552"/>
<reference evidence="4" key="1">
    <citation type="journal article" date="2016" name="Nat. Genet.">
        <title>The genome sequences of Arachis duranensis and Arachis ipaensis, the diploid ancestors of cultivated peanut.</title>
        <authorList>
            <person name="Bertioli D.J."/>
            <person name="Cannon S.B."/>
            <person name="Froenicke L."/>
            <person name="Huang G."/>
            <person name="Farmer A.D."/>
            <person name="Cannon E.K."/>
            <person name="Liu X."/>
            <person name="Gao D."/>
            <person name="Clevenger J."/>
            <person name="Dash S."/>
            <person name="Ren L."/>
            <person name="Moretzsohn M.C."/>
            <person name="Shirasawa K."/>
            <person name="Huang W."/>
            <person name="Vidigal B."/>
            <person name="Abernathy B."/>
            <person name="Chu Y."/>
            <person name="Niederhuth C.E."/>
            <person name="Umale P."/>
            <person name="Araujo A.C."/>
            <person name="Kozik A."/>
            <person name="Kim K.D."/>
            <person name="Burow M.D."/>
            <person name="Varshney R.K."/>
            <person name="Wang X."/>
            <person name="Zhang X."/>
            <person name="Barkley N."/>
            <person name="Guimaraes P.M."/>
            <person name="Isobe S."/>
            <person name="Guo B."/>
            <person name="Liao B."/>
            <person name="Stalker H.T."/>
            <person name="Schmitz R.J."/>
            <person name="Scheffler B.E."/>
            <person name="Leal-Bertioli S.C."/>
            <person name="Xun X."/>
            <person name="Jackson S.A."/>
            <person name="Michelmore R."/>
            <person name="Ozias-Akins P."/>
        </authorList>
    </citation>
    <scope>NUCLEOTIDE SEQUENCE [LARGE SCALE GENOMIC DNA]</scope>
    <source>
        <strain evidence="4">cv. V14167</strain>
    </source>
</reference>
<dbReference type="SUPFAM" id="SSF64005">
    <property type="entry name" value="Undecaprenyl diphosphate synthase"/>
    <property type="match status" value="1"/>
</dbReference>
<keyword evidence="4" id="KW-1185">Reference proteome</keyword>
<dbReference type="Gene3D" id="3.40.1180.10">
    <property type="entry name" value="Decaprenyl diphosphate synthase-like"/>
    <property type="match status" value="1"/>
</dbReference>
<dbReference type="PANTHER" id="PTHR10291">
    <property type="entry name" value="DEHYDRODOLICHYL DIPHOSPHATE SYNTHASE FAMILY MEMBER"/>
    <property type="match status" value="1"/>
</dbReference>
<dbReference type="EC" id="2.5.1.-" evidence="3"/>
<keyword evidence="3" id="KW-0472">Membrane</keyword>
<evidence type="ECO:0000313" key="5">
    <source>
        <dbReference type="RefSeq" id="XP_020982394.2"/>
    </source>
</evidence>
<dbReference type="RefSeq" id="XP_020982394.2">
    <property type="nucleotide sequence ID" value="XM_021126735.2"/>
</dbReference>
<protein>
    <recommendedName>
        <fullName evidence="3">Alkyl transferase</fullName>
        <ecNumber evidence="3">2.5.1.-</ecNumber>
    </recommendedName>
</protein>
<evidence type="ECO:0000256" key="1">
    <source>
        <dbReference type="ARBA" id="ARBA00005432"/>
    </source>
</evidence>
<dbReference type="InterPro" id="IPR036424">
    <property type="entry name" value="UPP_synth-like_sf"/>
</dbReference>
<dbReference type="GO" id="GO:0016094">
    <property type="term" value="P:polyprenol biosynthetic process"/>
    <property type="evidence" value="ECO:0007669"/>
    <property type="project" value="TreeGrafter"/>
</dbReference>
<keyword evidence="2 3" id="KW-0808">Transferase</keyword>
<dbReference type="KEGG" id="adu:107458552"/>
<dbReference type="Pfam" id="PF01255">
    <property type="entry name" value="Prenyltransf"/>
    <property type="match status" value="1"/>
</dbReference>
<accession>A0A6P5MAQ9</accession>
<dbReference type="Proteomes" id="UP000515211">
    <property type="component" value="Chromosome 7"/>
</dbReference>
<evidence type="ECO:0000313" key="4">
    <source>
        <dbReference type="Proteomes" id="UP000515211"/>
    </source>
</evidence>
<sequence length="235" mass="26500">MTPRCPPPNPAPQRCLLTQLLFGSSSLLASRHGPRFILDTFELHCGTHPCTNTGGITSNLLGGLSSCFRRCIFSILSMDPVLHHIAFIMDGNRRFAKKSNLAEGIGHKAGFSSLISILRYYYELGVKYVTVYAFSIDNFKRKPKEVQSLMELMREKIEELLQDESIINEYGVKLRFIGNLQLLAEPVRISMEKAMKVTAHNKQRVLLVCVALTTSFFGVIPFILFNLSLYINKII</sequence>
<proteinExistence type="inferred from homology"/>
<evidence type="ECO:0000256" key="2">
    <source>
        <dbReference type="ARBA" id="ARBA00022679"/>
    </source>
</evidence>